<dbReference type="Pfam" id="PF25788">
    <property type="entry name" value="Ig_Rha78A_N"/>
    <property type="match status" value="1"/>
</dbReference>
<dbReference type="RefSeq" id="WP_376943165.1">
    <property type="nucleotide sequence ID" value="NZ_JBHLSS010000028.1"/>
</dbReference>
<dbReference type="InterPro" id="IPR013783">
    <property type="entry name" value="Ig-like_fold"/>
</dbReference>
<dbReference type="Gene3D" id="2.60.40.10">
    <property type="entry name" value="Immunoglobulins"/>
    <property type="match status" value="1"/>
</dbReference>
<dbReference type="Proteomes" id="UP001589891">
    <property type="component" value="Unassembled WGS sequence"/>
</dbReference>
<reference evidence="1 2" key="1">
    <citation type="submission" date="2024-09" db="EMBL/GenBank/DDBJ databases">
        <authorList>
            <person name="Sun Q."/>
            <person name="Mori K."/>
        </authorList>
    </citation>
    <scope>NUCLEOTIDE SEQUENCE [LARGE SCALE GENOMIC DNA]</scope>
    <source>
        <strain evidence="1 2">NCAIM B.01794</strain>
    </source>
</reference>
<keyword evidence="2" id="KW-1185">Reference proteome</keyword>
<evidence type="ECO:0000313" key="1">
    <source>
        <dbReference type="EMBL" id="MFC0708835.1"/>
    </source>
</evidence>
<organism evidence="1 2">
    <name type="scientific">Azorhizophilus paspali</name>
    <name type="common">Azotobacter paspali</name>
    <dbReference type="NCBI Taxonomy" id="69963"/>
    <lineage>
        <taxon>Bacteria</taxon>
        <taxon>Pseudomonadati</taxon>
        <taxon>Pseudomonadota</taxon>
        <taxon>Gammaproteobacteria</taxon>
        <taxon>Pseudomonadales</taxon>
        <taxon>Pseudomonadaceae</taxon>
        <taxon>Azorhizophilus</taxon>
    </lineage>
</organism>
<accession>A0ABV6SKJ5</accession>
<dbReference type="EMBL" id="JBHLSS010000028">
    <property type="protein sequence ID" value="MFC0708835.1"/>
    <property type="molecule type" value="Genomic_DNA"/>
</dbReference>
<comment type="caution">
    <text evidence="1">The sequence shown here is derived from an EMBL/GenBank/DDBJ whole genome shotgun (WGS) entry which is preliminary data.</text>
</comment>
<name>A0ABV6SKJ5_AZOPA</name>
<sequence>MANLTGTAVFKNSIRQLETTDPKHPDTWNPNYQDLLNNDVYLKQAVESTGLDVQVLAERVGGVEETNNASVQRAVTLDWLYRDNRIAFELWSTGFTLIDAIDTEIVQAVAGDDSVDVQSTAQLRAGEYYVLADDQGSLLIKCTAILSEHRLRVGANLPRGFASGVLTRCSLTRQGAAYAEGAVGDIWLSRPIDIGTDIEGGAVIVRRTLNGGEARLYFRDAYHADWTERVWSVRRQGGDIPDGFADYEYSLPMRGEGSLRLDIEGEPLVIRHIVAISAATGLGGFINPVMRPAAPNIAAPADGATGLFERPTLTIAGYASPGDTAQSGVQFQVSTGSTFAAVKHDSGALPAGLSYPLPAGILTAGTLYYVRARVQDTSGLWSDWSAPSSFTTAASFAYVVAPTLVAPANNATDIGETPTLQTGAFAVVGAADTHAASQWQMRAATGSWSAPLWDSGADAANKLSRVLPAGILRAGLNVYYLRARHKGTTDGWSEWSAEVKITTKQAFASVAGVALLTAGGDGGSWTYIDADGNTVATPGTAYFNAHPVFGGIQDVTIDGQAMVKIPAFYIKRDVIAAGANAGKQAWWISDQPLSGYRRHPAFRRAGADIDQIYVGKYQASLQGSKLYSVPGVPPVVSRSLTDFQAYAAARNVSGVSGFLLWSVFHWSAIQWLYLVENATMNSQSKTGQGRVNASSAANVDASDVAQATYRGIVGLWGNVWQRMDGLKTVDGVVNLWDQDGNKSWVSTKKRTAAEGAIYPTTFMDGQGAGWDLEDVFLGDTGPTSNSNATVPDYQYMTNSGEEFPVVGGDENDAANAGLWNIRVAFAAGNTSTPLGARLAKE</sequence>
<evidence type="ECO:0000313" key="2">
    <source>
        <dbReference type="Proteomes" id="UP001589891"/>
    </source>
</evidence>
<gene>
    <name evidence="1" type="ORF">ACFFGX_04245</name>
</gene>
<proteinExistence type="predicted"/>
<protein>
    <submittedName>
        <fullName evidence="1">Uncharacterized protein</fullName>
    </submittedName>
</protein>